<evidence type="ECO:0000313" key="4">
    <source>
        <dbReference type="EMBL" id="SKA61671.1"/>
    </source>
</evidence>
<dbReference type="PANTHER" id="PTHR34978">
    <property type="entry name" value="POSSIBLE SENSOR-TRANSDUCER PROTEIN BLAR"/>
    <property type="match status" value="1"/>
</dbReference>
<feature type="compositionally biased region" description="Basic and acidic residues" evidence="1">
    <location>
        <begin position="76"/>
        <end position="85"/>
    </location>
</feature>
<feature type="transmembrane region" description="Helical" evidence="2">
    <location>
        <begin position="311"/>
        <end position="330"/>
    </location>
</feature>
<dbReference type="Pfam" id="PF05569">
    <property type="entry name" value="Peptidase_M56"/>
    <property type="match status" value="1"/>
</dbReference>
<organism evidence="4 5">
    <name type="scientific">Eubacterium uniforme</name>
    <dbReference type="NCBI Taxonomy" id="39495"/>
    <lineage>
        <taxon>Bacteria</taxon>
        <taxon>Bacillati</taxon>
        <taxon>Bacillota</taxon>
        <taxon>Clostridia</taxon>
        <taxon>Eubacteriales</taxon>
        <taxon>Eubacteriaceae</taxon>
        <taxon>Eubacterium</taxon>
    </lineage>
</organism>
<name>A0A1T4VAY2_9FIRM</name>
<feature type="compositionally biased region" description="Polar residues" evidence="1">
    <location>
        <begin position="343"/>
        <end position="353"/>
    </location>
</feature>
<dbReference type="AlphaFoldDB" id="A0A1T4VAY2"/>
<proteinExistence type="predicted"/>
<feature type="domain" description="Peptidase M56" evidence="3">
    <location>
        <begin position="8"/>
        <end position="280"/>
    </location>
</feature>
<evidence type="ECO:0000256" key="2">
    <source>
        <dbReference type="SAM" id="Phobius"/>
    </source>
</evidence>
<dbReference type="PANTHER" id="PTHR34978:SF3">
    <property type="entry name" value="SLR0241 PROTEIN"/>
    <property type="match status" value="1"/>
</dbReference>
<feature type="transmembrane region" description="Helical" evidence="2">
    <location>
        <begin position="12"/>
        <end position="29"/>
    </location>
</feature>
<dbReference type="InterPro" id="IPR008756">
    <property type="entry name" value="Peptidase_M56"/>
</dbReference>
<gene>
    <name evidence="4" type="ORF">SAMN02745111_00523</name>
</gene>
<keyword evidence="2" id="KW-1133">Transmembrane helix</keyword>
<dbReference type="Proteomes" id="UP000190814">
    <property type="component" value="Unassembled WGS sequence"/>
</dbReference>
<dbReference type="CDD" id="cd07341">
    <property type="entry name" value="M56_BlaR1_MecR1_like"/>
    <property type="match status" value="1"/>
</dbReference>
<dbReference type="STRING" id="39495.SAMN02745111_00523"/>
<reference evidence="4 5" key="1">
    <citation type="submission" date="2017-02" db="EMBL/GenBank/DDBJ databases">
        <authorList>
            <person name="Peterson S.W."/>
        </authorList>
    </citation>
    <scope>NUCLEOTIDE SEQUENCE [LARGE SCALE GENOMIC DNA]</scope>
    <source>
        <strain evidence="4 5">ATCC 35992</strain>
    </source>
</reference>
<dbReference type="EMBL" id="FUXZ01000003">
    <property type="protein sequence ID" value="SKA61671.1"/>
    <property type="molecule type" value="Genomic_DNA"/>
</dbReference>
<feature type="region of interest" description="Disordered" evidence="1">
    <location>
        <begin position="76"/>
        <end position="111"/>
    </location>
</feature>
<dbReference type="RefSeq" id="WP_159444261.1">
    <property type="nucleotide sequence ID" value="NZ_FUXZ01000003.1"/>
</dbReference>
<evidence type="ECO:0000256" key="1">
    <source>
        <dbReference type="SAM" id="MobiDB-lite"/>
    </source>
</evidence>
<dbReference type="OrthoDB" id="9804799at2"/>
<accession>A0A1T4VAY2</accession>
<sequence>MKDFFDTIIQMNIYASIAIICVILLRYIFKSMPKRFICLLWIVVAVRLVCPYSGESNFSLLNFKSISSFVDKCKGSNSKVEKTTDNETTASSGSISLNRSNTGSDNANSGKNSSPIMMKKLSSDFGFSLKKINYTIVWLVGMMMLLLLYVVNYIRISIRLKKIDKTVCDGYFESEYINTPFAAGIINPDIYIPKGIEDVEKRYILLHEKVHIKNKDCLIKTFGMVLRSVNWFNPLIWLAYKLMCDDLEMRCDEEVIKSMDADVVQEYCISIVMHSIDSKVSYKIPGVCFAKKSFGGMEVKMRIKNMFSKKISKSFAVVALAASVLTATALSTQAKTDDKKGSANETVVNTQNSEEVETSVDTENTSSEVLEKYVKEYQDNGYVLSEDYNEGDTDIFLFDSLTNNNESINIKISDEQFDSLDAFKAGFDEIEGTVLKSEFSETDDCYVMTEKDDKLGYCMEYKYYKNDNVIVVYSTGLQNGVG</sequence>
<evidence type="ECO:0000313" key="5">
    <source>
        <dbReference type="Proteomes" id="UP000190814"/>
    </source>
</evidence>
<feature type="transmembrane region" description="Helical" evidence="2">
    <location>
        <begin position="36"/>
        <end position="54"/>
    </location>
</feature>
<dbReference type="InterPro" id="IPR052173">
    <property type="entry name" value="Beta-lactam_resp_regulator"/>
</dbReference>
<protein>
    <submittedName>
        <fullName evidence="4">Signal transducer regulating beta-lactamase production, contains metallopeptidase domain</fullName>
    </submittedName>
</protein>
<feature type="transmembrane region" description="Helical" evidence="2">
    <location>
        <begin position="132"/>
        <end position="154"/>
    </location>
</feature>
<keyword evidence="5" id="KW-1185">Reference proteome</keyword>
<keyword evidence="2" id="KW-0812">Transmembrane</keyword>
<feature type="compositionally biased region" description="Polar residues" evidence="1">
    <location>
        <begin position="86"/>
        <end position="111"/>
    </location>
</feature>
<keyword evidence="2" id="KW-0472">Membrane</keyword>
<feature type="region of interest" description="Disordered" evidence="1">
    <location>
        <begin position="335"/>
        <end position="359"/>
    </location>
</feature>
<evidence type="ECO:0000259" key="3">
    <source>
        <dbReference type="Pfam" id="PF05569"/>
    </source>
</evidence>